<keyword evidence="8" id="KW-0998">Cell outer membrane</keyword>
<keyword evidence="13" id="KW-1185">Reference proteome</keyword>
<reference evidence="12 13" key="1">
    <citation type="submission" date="2019-07" db="EMBL/GenBank/DDBJ databases">
        <authorList>
            <person name="Brisse S."/>
            <person name="Rodrigues C."/>
            <person name="Thorpe H."/>
        </authorList>
    </citation>
    <scope>NUCLEOTIDE SEQUENCE [LARGE SCALE GENOMIC DNA]</scope>
    <source>
        <strain evidence="12">SB6411</strain>
    </source>
</reference>
<dbReference type="Gene3D" id="3.10.20.410">
    <property type="match status" value="1"/>
</dbReference>
<evidence type="ECO:0000256" key="2">
    <source>
        <dbReference type="ARBA" id="ARBA00008064"/>
    </source>
</evidence>
<keyword evidence="4" id="KW-1134">Transmembrane beta strand</keyword>
<dbReference type="InterPro" id="IPR037224">
    <property type="entry name" value="PapC_N_sf"/>
</dbReference>
<dbReference type="InterPro" id="IPR000015">
    <property type="entry name" value="Fimb_usher"/>
</dbReference>
<dbReference type="Pfam" id="PF00577">
    <property type="entry name" value="Usher"/>
    <property type="match status" value="1"/>
</dbReference>
<name>A0ABY6VJ68_9ENTR</name>
<evidence type="ECO:0000256" key="3">
    <source>
        <dbReference type="ARBA" id="ARBA00022448"/>
    </source>
</evidence>
<keyword evidence="5" id="KW-0812">Transmembrane</keyword>
<evidence type="ECO:0000256" key="1">
    <source>
        <dbReference type="ARBA" id="ARBA00004571"/>
    </source>
</evidence>
<accession>A0ABY6VJ68</accession>
<dbReference type="Pfam" id="PF13954">
    <property type="entry name" value="PapC_N"/>
    <property type="match status" value="1"/>
</dbReference>
<sequence>MTTALFKNINLKNNNLFMKYMPGKKASILVFLTLPIFAYADSSMANSNDNSSGYVFDTTLLKGSGLPVDDVINYVSTDKIKPGNYSVDVQLNGLFLFHDNIVFKIHNGSTQPCFSRKQIQLIPLKNKIKQELGECNFLPDIVPNVSINTDMRKMLVEIGLPEIDLAKEPKGYVSPDDLDDGETMLLSNYSINQYYSRFTGAGSGSYKSTWVGLNNAINFGRWQLHQQGTWSHSDPGTTQWSTNRAYLQRAILPIKSNLIVGDNYTSGSFFSGFAFRGISLSSDDRMLPQSQQGYAPIIRGVAKSNAKVTISQGKAIIYESTVPPGNFEINDLYPVSYSGDLSVTIKEADGSVNVFTVPYAAGPESVREGMYKYSAIAGHSRYVGDSDPFAELTVQYGLSNNITTNFGSRIAEGYLSGVMGGVYSSELGAFGLDTTFSQANLPDGDQTGWMFHASYSKRIVPTNTTIAIAGYRYSTAGYRDLSDVLGLRKAWTENNLNWTSTTLNQSSRFEISVTQDMDILGSLWVSGSTQAYRDGRSNDRQYQFGYNKQFANGISFNASIARTRYSEARNNYIDGGIGYDNYINNYYSSTQQTLSSVSVSIPLGRNQQNTLSSTYTQQNGVGSTLQSTLSGLMDTSQPINYGLTYAHDYANNQSLGGTLQTSTSFGSVQGTLSHAKSYSQGSAGLQGAIVLHKDGATLGPYLGETFALIEAKGAQGAKVVGSQNTTVDRFGFALSPSVAPYQYNNVALDSSEINKNAEIVSGSQRIAPMVGAMVRVKFSVLHGYPMLININYNKPLPLGATVYNNKDNPVGTVGQNNQAWVRNDKLEDNLSVKWGNNSSCNLHYRISDTQKDDPIIKTQGECK</sequence>
<feature type="domain" description="PapC-like C-terminal" evidence="10">
    <location>
        <begin position="789"/>
        <end position="847"/>
    </location>
</feature>
<dbReference type="InterPro" id="IPR025885">
    <property type="entry name" value="PapC_N"/>
</dbReference>
<dbReference type="Gene3D" id="2.60.40.2070">
    <property type="match status" value="1"/>
</dbReference>
<comment type="similarity">
    <text evidence="2">Belongs to the fimbrial export usher family.</text>
</comment>
<organism evidence="12 13">
    <name type="scientific">Klebsiella spallanzanii</name>
    <dbReference type="NCBI Taxonomy" id="2587528"/>
    <lineage>
        <taxon>Bacteria</taxon>
        <taxon>Pseudomonadati</taxon>
        <taxon>Pseudomonadota</taxon>
        <taxon>Gammaproteobacteria</taxon>
        <taxon>Enterobacterales</taxon>
        <taxon>Enterobacteriaceae</taxon>
        <taxon>Klebsiella/Raoultella group</taxon>
        <taxon>Klebsiella</taxon>
    </lineage>
</organism>
<evidence type="ECO:0000256" key="6">
    <source>
        <dbReference type="ARBA" id="ARBA00022729"/>
    </source>
</evidence>
<proteinExistence type="inferred from homology"/>
<dbReference type="Gene3D" id="2.60.40.3110">
    <property type="match status" value="1"/>
</dbReference>
<evidence type="ECO:0000313" key="13">
    <source>
        <dbReference type="Proteomes" id="UP000317652"/>
    </source>
</evidence>
<dbReference type="InterPro" id="IPR025949">
    <property type="entry name" value="PapC-like_C"/>
</dbReference>
<evidence type="ECO:0000313" key="12">
    <source>
        <dbReference type="EMBL" id="VUS90323.1"/>
    </source>
</evidence>
<evidence type="ECO:0000256" key="9">
    <source>
        <dbReference type="SAM" id="SignalP"/>
    </source>
</evidence>
<keyword evidence="7" id="KW-0472">Membrane</keyword>
<dbReference type="InterPro" id="IPR042186">
    <property type="entry name" value="FimD_plug_dom"/>
</dbReference>
<evidence type="ECO:0000256" key="7">
    <source>
        <dbReference type="ARBA" id="ARBA00023136"/>
    </source>
</evidence>
<dbReference type="Gene3D" id="2.60.40.2610">
    <property type="entry name" value="Outer membrane usher protein FimD, plug domain"/>
    <property type="match status" value="1"/>
</dbReference>
<dbReference type="PANTHER" id="PTHR30451">
    <property type="entry name" value="OUTER MEMBRANE USHER PROTEIN"/>
    <property type="match status" value="1"/>
</dbReference>
<dbReference type="PANTHER" id="PTHR30451:SF20">
    <property type="entry name" value="FIMBRIAE USHER"/>
    <property type="match status" value="1"/>
</dbReference>
<evidence type="ECO:0000256" key="5">
    <source>
        <dbReference type="ARBA" id="ARBA00022692"/>
    </source>
</evidence>
<protein>
    <submittedName>
        <fullName evidence="12">Outer membrane usher protein YraJ</fullName>
    </submittedName>
</protein>
<keyword evidence="6 9" id="KW-0732">Signal</keyword>
<comment type="subcellular location">
    <subcellularLocation>
        <location evidence="1">Cell outer membrane</location>
        <topology evidence="1">Multi-pass membrane protein</topology>
    </subcellularLocation>
</comment>
<evidence type="ECO:0000259" key="11">
    <source>
        <dbReference type="Pfam" id="PF13954"/>
    </source>
</evidence>
<dbReference type="EMBL" id="CABGGS010000045">
    <property type="protein sequence ID" value="VUS90323.1"/>
    <property type="molecule type" value="Genomic_DNA"/>
</dbReference>
<dbReference type="InterPro" id="IPR043142">
    <property type="entry name" value="PapC-like_C_sf"/>
</dbReference>
<feature type="chain" id="PRO_5045189848" evidence="9">
    <location>
        <begin position="41"/>
        <end position="863"/>
    </location>
</feature>
<evidence type="ECO:0000256" key="4">
    <source>
        <dbReference type="ARBA" id="ARBA00022452"/>
    </source>
</evidence>
<comment type="caution">
    <text evidence="12">The sequence shown here is derived from an EMBL/GenBank/DDBJ whole genome shotgun (WGS) entry which is preliminary data.</text>
</comment>
<evidence type="ECO:0000259" key="10">
    <source>
        <dbReference type="Pfam" id="PF13953"/>
    </source>
</evidence>
<dbReference type="Pfam" id="PF13953">
    <property type="entry name" value="PapC_C"/>
    <property type="match status" value="1"/>
</dbReference>
<feature type="signal peptide" evidence="9">
    <location>
        <begin position="1"/>
        <end position="40"/>
    </location>
</feature>
<dbReference type="SUPFAM" id="SSF141729">
    <property type="entry name" value="FimD N-terminal domain-like"/>
    <property type="match status" value="1"/>
</dbReference>
<dbReference type="Proteomes" id="UP000317652">
    <property type="component" value="Unassembled WGS sequence"/>
</dbReference>
<feature type="domain" description="PapC N-terminal" evidence="11">
    <location>
        <begin position="56"/>
        <end position="192"/>
    </location>
</feature>
<keyword evidence="3" id="KW-0813">Transport</keyword>
<evidence type="ECO:0000256" key="8">
    <source>
        <dbReference type="ARBA" id="ARBA00023237"/>
    </source>
</evidence>
<gene>
    <name evidence="12" type="primary">yraJ_2</name>
    <name evidence="12" type="ORF">SB6411_03498</name>
</gene>